<dbReference type="AlphaFoldDB" id="A0A518GA96"/>
<protein>
    <submittedName>
        <fullName evidence="1">Uncharacterized protein</fullName>
    </submittedName>
</protein>
<dbReference type="Proteomes" id="UP000318017">
    <property type="component" value="Chromosome"/>
</dbReference>
<accession>A0A518GA96</accession>
<sequence length="136" mass="14572">MREDEGGTVVIHLIRIRNGLSERLASIPTERSGSNSVQVVCDADQQVCVVAPATEYTDGQERAVLTAYYVDSDTGATTEHRATVPFGRGSSVGYGVVECQVGPEKGARAYWTFVEKGVAIVPSIEHLITMNVDIGS</sequence>
<evidence type="ECO:0000313" key="2">
    <source>
        <dbReference type="Proteomes" id="UP000318017"/>
    </source>
</evidence>
<keyword evidence="2" id="KW-1185">Reference proteome</keyword>
<evidence type="ECO:0000313" key="1">
    <source>
        <dbReference type="EMBL" id="QDV25489.1"/>
    </source>
</evidence>
<name>A0A518GA96_9BACT</name>
<dbReference type="RefSeq" id="WP_145080627.1">
    <property type="nucleotide sequence ID" value="NZ_CP036298.1"/>
</dbReference>
<dbReference type="EMBL" id="CP036298">
    <property type="protein sequence ID" value="QDV25489.1"/>
    <property type="molecule type" value="Genomic_DNA"/>
</dbReference>
<gene>
    <name evidence="1" type="ORF">Q31a_38150</name>
</gene>
<organism evidence="1 2">
    <name type="scientific">Aureliella helgolandensis</name>
    <dbReference type="NCBI Taxonomy" id="2527968"/>
    <lineage>
        <taxon>Bacteria</taxon>
        <taxon>Pseudomonadati</taxon>
        <taxon>Planctomycetota</taxon>
        <taxon>Planctomycetia</taxon>
        <taxon>Pirellulales</taxon>
        <taxon>Pirellulaceae</taxon>
        <taxon>Aureliella</taxon>
    </lineage>
</organism>
<proteinExistence type="predicted"/>
<dbReference type="KEGG" id="ahel:Q31a_38150"/>
<reference evidence="1 2" key="1">
    <citation type="submission" date="2019-02" db="EMBL/GenBank/DDBJ databases">
        <title>Deep-cultivation of Planctomycetes and their phenomic and genomic characterization uncovers novel biology.</title>
        <authorList>
            <person name="Wiegand S."/>
            <person name="Jogler M."/>
            <person name="Boedeker C."/>
            <person name="Pinto D."/>
            <person name="Vollmers J."/>
            <person name="Rivas-Marin E."/>
            <person name="Kohn T."/>
            <person name="Peeters S.H."/>
            <person name="Heuer A."/>
            <person name="Rast P."/>
            <person name="Oberbeckmann S."/>
            <person name="Bunk B."/>
            <person name="Jeske O."/>
            <person name="Meyerdierks A."/>
            <person name="Storesund J.E."/>
            <person name="Kallscheuer N."/>
            <person name="Luecker S."/>
            <person name="Lage O.M."/>
            <person name="Pohl T."/>
            <person name="Merkel B.J."/>
            <person name="Hornburger P."/>
            <person name="Mueller R.-W."/>
            <person name="Bruemmer F."/>
            <person name="Labrenz M."/>
            <person name="Spormann A.M."/>
            <person name="Op den Camp H."/>
            <person name="Overmann J."/>
            <person name="Amann R."/>
            <person name="Jetten M.S.M."/>
            <person name="Mascher T."/>
            <person name="Medema M.H."/>
            <person name="Devos D.P."/>
            <person name="Kaster A.-K."/>
            <person name="Ovreas L."/>
            <person name="Rohde M."/>
            <person name="Galperin M.Y."/>
            <person name="Jogler C."/>
        </authorList>
    </citation>
    <scope>NUCLEOTIDE SEQUENCE [LARGE SCALE GENOMIC DNA]</scope>
    <source>
        <strain evidence="1 2">Q31a</strain>
    </source>
</reference>